<protein>
    <submittedName>
        <fullName evidence="8">DoxX family protein</fullName>
    </submittedName>
</protein>
<keyword evidence="6 7" id="KW-0472">Membrane</keyword>
<evidence type="ECO:0000256" key="6">
    <source>
        <dbReference type="ARBA" id="ARBA00023136"/>
    </source>
</evidence>
<feature type="transmembrane region" description="Helical" evidence="7">
    <location>
        <begin position="77"/>
        <end position="99"/>
    </location>
</feature>
<dbReference type="InterPro" id="IPR032808">
    <property type="entry name" value="DoxX"/>
</dbReference>
<dbReference type="RefSeq" id="WP_044833789.1">
    <property type="nucleotide sequence ID" value="NZ_CP059736.1"/>
</dbReference>
<feature type="transmembrane region" description="Helical" evidence="7">
    <location>
        <begin position="20"/>
        <end position="37"/>
    </location>
</feature>
<feature type="transmembrane region" description="Helical" evidence="7">
    <location>
        <begin position="119"/>
        <end position="138"/>
    </location>
</feature>
<dbReference type="GO" id="GO:0005886">
    <property type="term" value="C:plasma membrane"/>
    <property type="evidence" value="ECO:0007669"/>
    <property type="project" value="UniProtKB-SubCell"/>
</dbReference>
<dbReference type="Pfam" id="PF07681">
    <property type="entry name" value="DoxX"/>
    <property type="match status" value="1"/>
</dbReference>
<dbReference type="EMBL" id="CP059736">
    <property type="protein sequence ID" value="WDE02488.1"/>
    <property type="molecule type" value="Genomic_DNA"/>
</dbReference>
<evidence type="ECO:0000256" key="7">
    <source>
        <dbReference type="SAM" id="Phobius"/>
    </source>
</evidence>
<keyword evidence="9" id="KW-1185">Reference proteome</keyword>
<evidence type="ECO:0000256" key="4">
    <source>
        <dbReference type="ARBA" id="ARBA00022692"/>
    </source>
</evidence>
<proteinExistence type="inferred from homology"/>
<dbReference type="Proteomes" id="UP000032568">
    <property type="component" value="Chromosome pTact"/>
</dbReference>
<dbReference type="KEGG" id="tact:SG35_029200"/>
<sequence length="145" mass="16169">MTLLEARLLHNRILDFSHYLLSPANVLVRIYIAGIFFKSGLTKLRDWESTLMLFEYEYEVPLLSPAVAAWSGTLGELILPILLALGLFTRLSALGLFVVNYVAVLSLVDISPAALNQHVLWGSLLVMLVLLGGERFSLDRKLKIS</sequence>
<dbReference type="AlphaFoldDB" id="A0AAF0C6D1"/>
<evidence type="ECO:0000256" key="5">
    <source>
        <dbReference type="ARBA" id="ARBA00022989"/>
    </source>
</evidence>
<comment type="similarity">
    <text evidence="2">Belongs to the DoxX family.</text>
</comment>
<keyword evidence="5 7" id="KW-1133">Transmembrane helix</keyword>
<name>A0AAF0C6D1_9GAMM</name>
<reference evidence="8 9" key="2">
    <citation type="journal article" date="2022" name="Mar. Drugs">
        <title>Bioassay-Guided Fractionation Leads to the Detection of Cholic Acid Generated by the Rare Thalassomonas sp.</title>
        <authorList>
            <person name="Pheiffer F."/>
            <person name="Schneider Y.K."/>
            <person name="Hansen E.H."/>
            <person name="Andersen J.H."/>
            <person name="Isaksson J."/>
            <person name="Busche T."/>
            <person name="R C."/>
            <person name="Kalinowski J."/>
            <person name="Zyl L.V."/>
            <person name="Trindade M."/>
        </authorList>
    </citation>
    <scope>NUCLEOTIDE SEQUENCE [LARGE SCALE GENOMIC DNA]</scope>
    <source>
        <strain evidence="8 9">A5K-106</strain>
    </source>
</reference>
<dbReference type="PANTHER" id="PTHR33452">
    <property type="entry name" value="OXIDOREDUCTASE CATD-RELATED"/>
    <property type="match status" value="1"/>
</dbReference>
<reference evidence="8 9" key="1">
    <citation type="journal article" date="2015" name="Genome Announc.">
        <title>Draft Genome Sequences of Marine Isolates of Thalassomonas viridans and Thalassomonas actiniarum.</title>
        <authorList>
            <person name="Olonade I."/>
            <person name="van Zyl L.J."/>
            <person name="Trindade M."/>
        </authorList>
    </citation>
    <scope>NUCLEOTIDE SEQUENCE [LARGE SCALE GENOMIC DNA]</scope>
    <source>
        <strain evidence="8 9">A5K-106</strain>
    </source>
</reference>
<keyword evidence="3" id="KW-1003">Cell membrane</keyword>
<keyword evidence="4 7" id="KW-0812">Transmembrane</keyword>
<evidence type="ECO:0000313" key="8">
    <source>
        <dbReference type="EMBL" id="WDE02488.1"/>
    </source>
</evidence>
<evidence type="ECO:0000256" key="1">
    <source>
        <dbReference type="ARBA" id="ARBA00004651"/>
    </source>
</evidence>
<organism evidence="8 9">
    <name type="scientific">Thalassomonas actiniarum</name>
    <dbReference type="NCBI Taxonomy" id="485447"/>
    <lineage>
        <taxon>Bacteria</taxon>
        <taxon>Pseudomonadati</taxon>
        <taxon>Pseudomonadota</taxon>
        <taxon>Gammaproteobacteria</taxon>
        <taxon>Alteromonadales</taxon>
        <taxon>Colwelliaceae</taxon>
        <taxon>Thalassomonas</taxon>
    </lineage>
</organism>
<accession>A0AAF0C6D1</accession>
<evidence type="ECO:0000256" key="2">
    <source>
        <dbReference type="ARBA" id="ARBA00006679"/>
    </source>
</evidence>
<evidence type="ECO:0000256" key="3">
    <source>
        <dbReference type="ARBA" id="ARBA00022475"/>
    </source>
</evidence>
<evidence type="ECO:0000313" key="9">
    <source>
        <dbReference type="Proteomes" id="UP000032568"/>
    </source>
</evidence>
<comment type="subcellular location">
    <subcellularLocation>
        <location evidence="1">Cell membrane</location>
        <topology evidence="1">Multi-pass membrane protein</topology>
    </subcellularLocation>
</comment>
<gene>
    <name evidence="8" type="ORF">SG35_029200</name>
</gene>
<dbReference type="PANTHER" id="PTHR33452:SF1">
    <property type="entry name" value="INNER MEMBRANE PROTEIN YPHA-RELATED"/>
    <property type="match status" value="1"/>
</dbReference>
<dbReference type="InterPro" id="IPR051907">
    <property type="entry name" value="DoxX-like_oxidoreductase"/>
</dbReference>